<sequence>MDLRLAVVLLLTASPALADEFLAFRAPSGNIHCMIATGDDYAQARCDMVELTPSFTKPPAGCDLDWGSAFSVGLNDSQGQLACVGDTVMMPDAAVLGYGNTLTSGGFSCTSDQTGMTCTNPAGHGFSLSKARQRLF</sequence>
<reference evidence="2 3" key="1">
    <citation type="submission" date="2009-08" db="EMBL/GenBank/DDBJ databases">
        <title>The draft genome of Rhodobacter sp. SW2.</title>
        <authorList>
            <consortium name="US DOE Joint Genome Institute (JGI-PGF)"/>
            <person name="Lucas S."/>
            <person name="Copeland A."/>
            <person name="Lapidus A."/>
            <person name="Glavina del Rio T."/>
            <person name="Tice H."/>
            <person name="Bruce D."/>
            <person name="Goodwin L."/>
            <person name="Pitluck S."/>
            <person name="Larimer F."/>
            <person name="Land M.L."/>
            <person name="Hauser L."/>
            <person name="Emerson D."/>
        </authorList>
    </citation>
    <scope>NUCLEOTIDE SEQUENCE [LARGE SCALE GENOMIC DNA]</scope>
    <source>
        <strain evidence="2 3">SW2</strain>
    </source>
</reference>
<evidence type="ECO:0000313" key="3">
    <source>
        <dbReference type="Proteomes" id="UP000010121"/>
    </source>
</evidence>
<evidence type="ECO:0000256" key="1">
    <source>
        <dbReference type="SAM" id="SignalP"/>
    </source>
</evidence>
<dbReference type="AlphaFoldDB" id="C8RY42"/>
<feature type="signal peptide" evidence="1">
    <location>
        <begin position="1"/>
        <end position="18"/>
    </location>
</feature>
<protein>
    <submittedName>
        <fullName evidence="2">Uncharacterized protein</fullName>
    </submittedName>
</protein>
<dbReference type="eggNOG" id="COG0515">
    <property type="taxonomic scope" value="Bacteria"/>
</dbReference>
<dbReference type="Proteomes" id="UP000010121">
    <property type="component" value="Unassembled WGS sequence"/>
</dbReference>
<keyword evidence="3" id="KW-1185">Reference proteome</keyword>
<dbReference type="RefSeq" id="WP_008028130.1">
    <property type="nucleotide sequence ID" value="NZ_ACYY01000003.1"/>
</dbReference>
<dbReference type="STRING" id="371731.Rsw2DRAFT_0720"/>
<feature type="chain" id="PRO_5002991934" evidence="1">
    <location>
        <begin position="19"/>
        <end position="136"/>
    </location>
</feature>
<proteinExistence type="predicted"/>
<dbReference type="InterPro" id="IPR046576">
    <property type="entry name" value="DUF6636"/>
</dbReference>
<evidence type="ECO:0000313" key="2">
    <source>
        <dbReference type="EMBL" id="EEW26440.1"/>
    </source>
</evidence>
<dbReference type="Pfam" id="PF20341">
    <property type="entry name" value="DUF6636"/>
    <property type="match status" value="1"/>
</dbReference>
<dbReference type="OrthoDB" id="495539at2"/>
<dbReference type="EMBL" id="ACYY01000003">
    <property type="protein sequence ID" value="EEW26440.1"/>
    <property type="molecule type" value="Genomic_DNA"/>
</dbReference>
<keyword evidence="1" id="KW-0732">Signal</keyword>
<gene>
    <name evidence="2" type="ORF">Rsw2DRAFT_0720</name>
</gene>
<comment type="caution">
    <text evidence="2">The sequence shown here is derived from an EMBL/GenBank/DDBJ whole genome shotgun (WGS) entry which is preliminary data.</text>
</comment>
<name>C8RY42_9RHOB</name>
<organism evidence="2 3">
    <name type="scientific">Rhodobacter ferrooxidans</name>
    <dbReference type="NCBI Taxonomy" id="371731"/>
    <lineage>
        <taxon>Bacteria</taxon>
        <taxon>Pseudomonadati</taxon>
        <taxon>Pseudomonadota</taxon>
        <taxon>Alphaproteobacteria</taxon>
        <taxon>Rhodobacterales</taxon>
        <taxon>Rhodobacter group</taxon>
        <taxon>Rhodobacter</taxon>
    </lineage>
</organism>
<accession>C8RY42</accession>